<feature type="transmembrane region" description="Helical" evidence="6">
    <location>
        <begin position="12"/>
        <end position="32"/>
    </location>
</feature>
<comment type="subcellular location">
    <subcellularLocation>
        <location evidence="1">Membrane</location>
    </subcellularLocation>
</comment>
<feature type="region of interest" description="Disordered" evidence="5">
    <location>
        <begin position="450"/>
        <end position="474"/>
    </location>
</feature>
<dbReference type="STRING" id="348802.A0A0D2CJT3"/>
<keyword evidence="3 6" id="KW-1133">Transmembrane helix</keyword>
<proteinExistence type="predicted"/>
<dbReference type="InterPro" id="IPR023352">
    <property type="entry name" value="MAPEG-like_dom_sf"/>
</dbReference>
<gene>
    <name evidence="7" type="ORF">PV05_11693</name>
</gene>
<dbReference type="RefSeq" id="XP_013310656.1">
    <property type="nucleotide sequence ID" value="XM_013455202.1"/>
</dbReference>
<feature type="compositionally biased region" description="Low complexity" evidence="5">
    <location>
        <begin position="461"/>
        <end position="471"/>
    </location>
</feature>
<dbReference type="SUPFAM" id="SSF161084">
    <property type="entry name" value="MAPEG domain-like"/>
    <property type="match status" value="1"/>
</dbReference>
<dbReference type="Pfam" id="PF01124">
    <property type="entry name" value="MAPEG"/>
    <property type="match status" value="1"/>
</dbReference>
<evidence type="ECO:0000313" key="7">
    <source>
        <dbReference type="EMBL" id="KIW50072.1"/>
    </source>
</evidence>
<feature type="compositionally biased region" description="Basic and acidic residues" evidence="5">
    <location>
        <begin position="307"/>
        <end position="317"/>
    </location>
</feature>
<dbReference type="AlphaFoldDB" id="A0A0D2CJT3"/>
<keyword evidence="8" id="KW-1185">Reference proteome</keyword>
<organism evidence="7 8">
    <name type="scientific">Exophiala xenobiotica</name>
    <dbReference type="NCBI Taxonomy" id="348802"/>
    <lineage>
        <taxon>Eukaryota</taxon>
        <taxon>Fungi</taxon>
        <taxon>Dikarya</taxon>
        <taxon>Ascomycota</taxon>
        <taxon>Pezizomycotina</taxon>
        <taxon>Eurotiomycetes</taxon>
        <taxon>Chaetothyriomycetidae</taxon>
        <taxon>Chaetothyriales</taxon>
        <taxon>Herpotrichiellaceae</taxon>
        <taxon>Exophiala</taxon>
    </lineage>
</organism>
<evidence type="ECO:0000256" key="1">
    <source>
        <dbReference type="ARBA" id="ARBA00004370"/>
    </source>
</evidence>
<keyword evidence="4 6" id="KW-0472">Membrane</keyword>
<dbReference type="InterPro" id="IPR001129">
    <property type="entry name" value="Membr-assoc_MAPEG"/>
</dbReference>
<feature type="compositionally biased region" description="Polar residues" evidence="5">
    <location>
        <begin position="318"/>
        <end position="327"/>
    </location>
</feature>
<dbReference type="GO" id="GO:0016020">
    <property type="term" value="C:membrane"/>
    <property type="evidence" value="ECO:0007669"/>
    <property type="project" value="UniProtKB-SubCell"/>
</dbReference>
<keyword evidence="2 6" id="KW-0812">Transmembrane</keyword>
<reference evidence="7 8" key="1">
    <citation type="submission" date="2015-01" db="EMBL/GenBank/DDBJ databases">
        <title>The Genome Sequence of Exophiala xenobiotica CBS118157.</title>
        <authorList>
            <consortium name="The Broad Institute Genomics Platform"/>
            <person name="Cuomo C."/>
            <person name="de Hoog S."/>
            <person name="Gorbushina A."/>
            <person name="Stielow B."/>
            <person name="Teixiera M."/>
            <person name="Abouelleil A."/>
            <person name="Chapman S.B."/>
            <person name="Priest M."/>
            <person name="Young S.K."/>
            <person name="Wortman J."/>
            <person name="Nusbaum C."/>
            <person name="Birren B."/>
        </authorList>
    </citation>
    <scope>NUCLEOTIDE SEQUENCE [LARGE SCALE GENOMIC DNA]</scope>
    <source>
        <strain evidence="7 8">CBS 118157</strain>
    </source>
</reference>
<dbReference type="PANTHER" id="PTHR35814:SF1">
    <property type="entry name" value="GLUTATHIONE S-TRANSFERASE-RELATED"/>
    <property type="match status" value="1"/>
</dbReference>
<dbReference type="OrthoDB" id="19091at2759"/>
<feature type="region of interest" description="Disordered" evidence="5">
    <location>
        <begin position="249"/>
        <end position="327"/>
    </location>
</feature>
<evidence type="ECO:0000313" key="8">
    <source>
        <dbReference type="Proteomes" id="UP000054342"/>
    </source>
</evidence>
<evidence type="ECO:0000256" key="3">
    <source>
        <dbReference type="ARBA" id="ARBA00022989"/>
    </source>
</evidence>
<evidence type="ECO:0000256" key="4">
    <source>
        <dbReference type="ARBA" id="ARBA00023136"/>
    </source>
</evidence>
<evidence type="ECO:0000256" key="2">
    <source>
        <dbReference type="ARBA" id="ARBA00022692"/>
    </source>
</evidence>
<name>A0A0D2CJT3_9EURO</name>
<sequence>MSVPVGIIVPKMLPVTGTFAPAFAAYYVLLNLRVSLFRQSEKTFLGEQTKTSMGEGKPTETGAGDLLVAARAHSNFVENVPFALLVAAFAELNGGNRRALTASLAGLLCLRIAHVEFGLRLKDSVGWGRPVGYFGTLGFVAGMSSYAAYLSPLPPPPYLDGDGNPHKRGMVVEDPPVCSRCIDQPESVHKLEQHIRISQSAADSIKPPANIVDGACSVISLSDPLNLEPNGISNAKAGPRLMPPWMASLRPRQLSSNRPTSIRPRRRSTLPTRTTGSTLFSTPPQYPGTRDSAGMSLKEPSPVLSSEDGRKSPDALQRRTSQVVSVPDTNKQLIAEQDRLEVQIRPASGTLCANSEGLSASQDAALQEIGEPKLIRSLPGSLIKRNNPVAKRRYSLRKPSAENSMIGTIGDSSKSSTFHEPVSVPLQDIASAKRSMVKDLASFFSNGATKAKSALPGSGSGSVNGSRRSSSIKIKTDGKQTVINEKTCERCGAEIPDLSARRESRVALTWSSGKPDRICQSCKAETTIPGAWA</sequence>
<dbReference type="GeneID" id="25333601"/>
<dbReference type="EMBL" id="KN847323">
    <property type="protein sequence ID" value="KIW50072.1"/>
    <property type="molecule type" value="Genomic_DNA"/>
</dbReference>
<dbReference type="HOGENOM" id="CLU_510925_0_0_1"/>
<evidence type="ECO:0000256" key="5">
    <source>
        <dbReference type="SAM" id="MobiDB-lite"/>
    </source>
</evidence>
<dbReference type="PANTHER" id="PTHR35814">
    <property type="match status" value="1"/>
</dbReference>
<protein>
    <submittedName>
        <fullName evidence="7">Uncharacterized protein</fullName>
    </submittedName>
</protein>
<dbReference type="Proteomes" id="UP000054342">
    <property type="component" value="Unassembled WGS sequence"/>
</dbReference>
<evidence type="ECO:0000256" key="6">
    <source>
        <dbReference type="SAM" id="Phobius"/>
    </source>
</evidence>
<dbReference type="Gene3D" id="1.20.120.550">
    <property type="entry name" value="Membrane associated eicosanoid/glutathione metabolism-like domain"/>
    <property type="match status" value="1"/>
</dbReference>
<accession>A0A0D2CJT3</accession>
<feature type="compositionally biased region" description="Low complexity" evidence="5">
    <location>
        <begin position="269"/>
        <end position="278"/>
    </location>
</feature>